<dbReference type="EMBL" id="BART01030054">
    <property type="protein sequence ID" value="GAH13668.1"/>
    <property type="molecule type" value="Genomic_DNA"/>
</dbReference>
<reference evidence="3" key="1">
    <citation type="journal article" date="2014" name="Front. Microbiol.">
        <title>High frequency of phylogenetically diverse reductive dehalogenase-homologous genes in deep subseafloor sedimentary metagenomes.</title>
        <authorList>
            <person name="Kawai M."/>
            <person name="Futagami T."/>
            <person name="Toyoda A."/>
            <person name="Takaki Y."/>
            <person name="Nishi S."/>
            <person name="Hori S."/>
            <person name="Arai W."/>
            <person name="Tsubouchi T."/>
            <person name="Morono Y."/>
            <person name="Uchiyama I."/>
            <person name="Ito T."/>
            <person name="Fujiyama A."/>
            <person name="Inagaki F."/>
            <person name="Takami H."/>
        </authorList>
    </citation>
    <scope>NUCLEOTIDE SEQUENCE</scope>
    <source>
        <strain evidence="3">Expedition CK06-06</strain>
    </source>
</reference>
<dbReference type="GO" id="GO:0004604">
    <property type="term" value="F:phosphoadenylyl-sulfate reductase (thioredoxin) activity"/>
    <property type="evidence" value="ECO:0007669"/>
    <property type="project" value="InterPro"/>
</dbReference>
<evidence type="ECO:0000313" key="3">
    <source>
        <dbReference type="EMBL" id="GAH13668.1"/>
    </source>
</evidence>
<feature type="domain" description="Phosphoadenosine phosphosulphate reductase" evidence="2">
    <location>
        <begin position="20"/>
        <end position="216"/>
    </location>
</feature>
<name>X1EYJ0_9ZZZZ</name>
<dbReference type="InterPro" id="IPR004511">
    <property type="entry name" value="PAPS/APS_Rdtase"/>
</dbReference>
<organism evidence="3">
    <name type="scientific">marine sediment metagenome</name>
    <dbReference type="NCBI Taxonomy" id="412755"/>
    <lineage>
        <taxon>unclassified sequences</taxon>
        <taxon>metagenomes</taxon>
        <taxon>ecological metagenomes</taxon>
    </lineage>
</organism>
<evidence type="ECO:0000256" key="1">
    <source>
        <dbReference type="ARBA" id="ARBA00023002"/>
    </source>
</evidence>
<comment type="caution">
    <text evidence="3">The sequence shown here is derived from an EMBL/GenBank/DDBJ whole genome shotgun (WGS) entry which is preliminary data.</text>
</comment>
<dbReference type="InterPro" id="IPR014729">
    <property type="entry name" value="Rossmann-like_a/b/a_fold"/>
</dbReference>
<dbReference type="InterPro" id="IPR002500">
    <property type="entry name" value="PAPS_reduct_dom"/>
</dbReference>
<dbReference type="PANTHER" id="PTHR43196:SF1">
    <property type="entry name" value="SULFATE ADENYLYLTRANSFERASE SUBUNIT 2"/>
    <property type="match status" value="1"/>
</dbReference>
<dbReference type="GO" id="GO:0019379">
    <property type="term" value="P:sulfate assimilation, phosphoadenylyl sulfate reduction by phosphoadenylyl-sulfate reductase (thioredoxin)"/>
    <property type="evidence" value="ECO:0007669"/>
    <property type="project" value="InterPro"/>
</dbReference>
<dbReference type="SUPFAM" id="SSF52402">
    <property type="entry name" value="Adenine nucleotide alpha hydrolases-like"/>
    <property type="match status" value="1"/>
</dbReference>
<dbReference type="InterPro" id="IPR050128">
    <property type="entry name" value="Sulfate_adenylyltrnsfr_sub2"/>
</dbReference>
<feature type="non-terminal residue" evidence="3">
    <location>
        <position position="1"/>
    </location>
</feature>
<sequence>ARKSREVILKGVEKFGEDKIATAWTGGKDSMVLLHLIKEVFGGRVPIPVVFVDTGKHFPEVYQFRNEIAEKWGLKLINAKNTNVISATREGIVKLQDLTEERRDELAQVGWEKDEFRIALDREPCCHLLKTVATKQAIIENGLEALMVGIRWDEQESRSDEKHFSPRTDPTHTRVHPILHFTWKEVWDYTKLHDIPHNPLYDKGFTSLGCYTCTNPNPDAKVERAGRAQDKEQTMRRLRNLGYF</sequence>
<dbReference type="PIRSF" id="PIRSF000857">
    <property type="entry name" value="PAPS_reductase"/>
    <property type="match status" value="1"/>
</dbReference>
<proteinExistence type="predicted"/>
<evidence type="ECO:0000259" key="2">
    <source>
        <dbReference type="Pfam" id="PF01507"/>
    </source>
</evidence>
<dbReference type="Pfam" id="PF01507">
    <property type="entry name" value="PAPS_reduct"/>
    <property type="match status" value="1"/>
</dbReference>
<dbReference type="AlphaFoldDB" id="X1EYJ0"/>
<keyword evidence="1" id="KW-0560">Oxidoreductase</keyword>
<accession>X1EYJ0</accession>
<dbReference type="Gene3D" id="3.40.50.620">
    <property type="entry name" value="HUPs"/>
    <property type="match status" value="1"/>
</dbReference>
<gene>
    <name evidence="3" type="ORF">S01H4_52572</name>
</gene>
<dbReference type="PANTHER" id="PTHR43196">
    <property type="entry name" value="SULFATE ADENYLYLTRANSFERASE SUBUNIT 2"/>
    <property type="match status" value="1"/>
</dbReference>
<protein>
    <recommendedName>
        <fullName evidence="2">Phosphoadenosine phosphosulphate reductase domain-containing protein</fullName>
    </recommendedName>
</protein>